<organism evidence="1 2">
    <name type="scientific">Candidatus Harrisonbacteria bacterium RIFCSPLOWO2_01_FULL_44_18</name>
    <dbReference type="NCBI Taxonomy" id="1798407"/>
    <lineage>
        <taxon>Bacteria</taxon>
        <taxon>Candidatus Harrisoniibacteriota</taxon>
    </lineage>
</organism>
<name>A0A1G1ZQE7_9BACT</name>
<gene>
    <name evidence="1" type="ORF">A3A16_01425</name>
</gene>
<dbReference type="Proteomes" id="UP000177942">
    <property type="component" value="Unassembled WGS sequence"/>
</dbReference>
<evidence type="ECO:0000313" key="1">
    <source>
        <dbReference type="EMBL" id="OGY66027.1"/>
    </source>
</evidence>
<sequence length="208" mass="22191">MIKKILFKEIQVSNKLLLAFAFTLVVMWVGGLYALNKTTAQVVSPPASQLWTCTCCRVGVNPIAMPTIIAHAPLSACDNDAEAAALCGPLSSVAAKRVVLAGETVTMTTSGIFSGTILDPDGNFIGWPFDNTNGQITCMIVCNTTDRYCQATATGSGQSVSEASTRCDAQLDIDSPLPPNHPADRRRSAQLCTYRDSVLYPCALPESR</sequence>
<evidence type="ECO:0000313" key="2">
    <source>
        <dbReference type="Proteomes" id="UP000177942"/>
    </source>
</evidence>
<comment type="caution">
    <text evidence="1">The sequence shown here is derived from an EMBL/GenBank/DDBJ whole genome shotgun (WGS) entry which is preliminary data.</text>
</comment>
<proteinExistence type="predicted"/>
<protein>
    <submittedName>
        <fullName evidence="1">Uncharacterized protein</fullName>
    </submittedName>
</protein>
<dbReference type="AlphaFoldDB" id="A0A1G1ZQE7"/>
<accession>A0A1G1ZQE7</accession>
<reference evidence="1 2" key="1">
    <citation type="journal article" date="2016" name="Nat. Commun.">
        <title>Thousands of microbial genomes shed light on interconnected biogeochemical processes in an aquifer system.</title>
        <authorList>
            <person name="Anantharaman K."/>
            <person name="Brown C.T."/>
            <person name="Hug L.A."/>
            <person name="Sharon I."/>
            <person name="Castelle C.J."/>
            <person name="Probst A.J."/>
            <person name="Thomas B.C."/>
            <person name="Singh A."/>
            <person name="Wilkins M.J."/>
            <person name="Karaoz U."/>
            <person name="Brodie E.L."/>
            <person name="Williams K.H."/>
            <person name="Hubbard S.S."/>
            <person name="Banfield J.F."/>
        </authorList>
    </citation>
    <scope>NUCLEOTIDE SEQUENCE [LARGE SCALE GENOMIC DNA]</scope>
</reference>
<dbReference type="EMBL" id="MHJJ01000005">
    <property type="protein sequence ID" value="OGY66027.1"/>
    <property type="molecule type" value="Genomic_DNA"/>
</dbReference>